<dbReference type="InterPro" id="IPR044965">
    <property type="entry name" value="Glyco_hydro_17_plant"/>
</dbReference>
<protein>
    <recommendedName>
        <fullName evidence="3">glucan endo-1,3-beta-D-glucosidase</fullName>
        <ecNumber evidence="3">3.2.1.39</ecNumber>
    </recommendedName>
</protein>
<dbReference type="Gene3D" id="3.20.20.80">
    <property type="entry name" value="Glycosidases"/>
    <property type="match status" value="1"/>
</dbReference>
<dbReference type="PROSITE" id="PS00587">
    <property type="entry name" value="GLYCOSYL_HYDROL_F17"/>
    <property type="match status" value="1"/>
</dbReference>
<comment type="similarity">
    <text evidence="2 7">Belongs to the glycosyl hydrolase 17 family.</text>
</comment>
<keyword evidence="6 8" id="KW-0326">Glycosidase</keyword>
<reference evidence="9" key="1">
    <citation type="submission" date="2021-01" db="EMBL/GenBank/DDBJ databases">
        <title>Adiantum capillus-veneris genome.</title>
        <authorList>
            <person name="Fang Y."/>
            <person name="Liao Q."/>
        </authorList>
    </citation>
    <scope>NUCLEOTIDE SEQUENCE</scope>
    <source>
        <strain evidence="9">H3</strain>
        <tissue evidence="9">Leaf</tissue>
    </source>
</reference>
<name>A0A9D4USV5_ADICA</name>
<evidence type="ECO:0000256" key="7">
    <source>
        <dbReference type="RuleBase" id="RU004335"/>
    </source>
</evidence>
<keyword evidence="4" id="KW-0732">Signal</keyword>
<dbReference type="FunFam" id="3.20.20.80:FF:000005">
    <property type="entry name" value="Glucan endo-1,3-beta-glucosidase 14"/>
    <property type="match status" value="1"/>
</dbReference>
<dbReference type="Pfam" id="PF00332">
    <property type="entry name" value="Glyco_hydro_17"/>
    <property type="match status" value="1"/>
</dbReference>
<organism evidence="9 10">
    <name type="scientific">Adiantum capillus-veneris</name>
    <name type="common">Maidenhair fern</name>
    <dbReference type="NCBI Taxonomy" id="13818"/>
    <lineage>
        <taxon>Eukaryota</taxon>
        <taxon>Viridiplantae</taxon>
        <taxon>Streptophyta</taxon>
        <taxon>Embryophyta</taxon>
        <taxon>Tracheophyta</taxon>
        <taxon>Polypodiopsida</taxon>
        <taxon>Polypodiidae</taxon>
        <taxon>Polypodiales</taxon>
        <taxon>Pteridineae</taxon>
        <taxon>Pteridaceae</taxon>
        <taxon>Vittarioideae</taxon>
        <taxon>Adiantum</taxon>
    </lineage>
</organism>
<evidence type="ECO:0000256" key="8">
    <source>
        <dbReference type="RuleBase" id="RU004336"/>
    </source>
</evidence>
<keyword evidence="5 8" id="KW-0378">Hydrolase</keyword>
<comment type="catalytic activity">
    <reaction evidence="1">
        <text>Hydrolysis of (1-&gt;3)-beta-D-glucosidic linkages in (1-&gt;3)-beta-D-glucans.</text>
        <dbReference type="EC" id="3.2.1.39"/>
    </reaction>
</comment>
<evidence type="ECO:0000256" key="3">
    <source>
        <dbReference type="ARBA" id="ARBA00012780"/>
    </source>
</evidence>
<proteinExistence type="inferred from homology"/>
<evidence type="ECO:0000256" key="6">
    <source>
        <dbReference type="ARBA" id="ARBA00023295"/>
    </source>
</evidence>
<dbReference type="SUPFAM" id="SSF51445">
    <property type="entry name" value="(Trans)glycosidases"/>
    <property type="match status" value="1"/>
</dbReference>
<dbReference type="EC" id="3.2.1.39" evidence="3"/>
<dbReference type="PANTHER" id="PTHR32227">
    <property type="entry name" value="GLUCAN ENDO-1,3-BETA-GLUCOSIDASE BG1-RELATED-RELATED"/>
    <property type="match status" value="1"/>
</dbReference>
<keyword evidence="10" id="KW-1185">Reference proteome</keyword>
<dbReference type="GO" id="GO:0042973">
    <property type="term" value="F:glucan endo-1,3-beta-D-glucosidase activity"/>
    <property type="evidence" value="ECO:0007669"/>
    <property type="project" value="UniProtKB-EC"/>
</dbReference>
<comment type="caution">
    <text evidence="9">The sequence shown here is derived from an EMBL/GenBank/DDBJ whole genome shotgun (WGS) entry which is preliminary data.</text>
</comment>
<evidence type="ECO:0000256" key="1">
    <source>
        <dbReference type="ARBA" id="ARBA00000382"/>
    </source>
</evidence>
<dbReference type="AlphaFoldDB" id="A0A9D4USV5"/>
<evidence type="ECO:0000256" key="4">
    <source>
        <dbReference type="ARBA" id="ARBA00022729"/>
    </source>
</evidence>
<accession>A0A9D4USV5</accession>
<dbReference type="Proteomes" id="UP000886520">
    <property type="component" value="Chromosome 11"/>
</dbReference>
<dbReference type="GO" id="GO:0005975">
    <property type="term" value="P:carbohydrate metabolic process"/>
    <property type="evidence" value="ECO:0007669"/>
    <property type="project" value="InterPro"/>
</dbReference>
<evidence type="ECO:0000256" key="5">
    <source>
        <dbReference type="ARBA" id="ARBA00022801"/>
    </source>
</evidence>
<dbReference type="OrthoDB" id="77201at2759"/>
<dbReference type="InterPro" id="IPR000490">
    <property type="entry name" value="Glyco_hydro_17"/>
</dbReference>
<dbReference type="EMBL" id="JABFUD020000011">
    <property type="protein sequence ID" value="KAI5073265.1"/>
    <property type="molecule type" value="Genomic_DNA"/>
</dbReference>
<sequence length="488" mass="52783">MRASSTEPKETDIAVETEGSSLVVYANTVLSALHLQILQQAGSNHRAFCKVSFGINYGKVANNLPAPAEVVSLFQSISITKARLYDTDPLVLKTFRNTDISFLVGVANEDLASLASPEAATRWVETNILPYYPTTDITGIIIGNELFSGTDTTQLALVLPAMRNIYSVLMTLNLQRKIRVSTTHSFAVLGSSYPPSSGVFNPAIANSYMKPILQFLALTNAPFMINTYPFFAYKGSPGEVSLQYVLFEDSTGTHDANTGLVYYNMFDAQLDAVYFAMAALGYPNVSLVVAETGWPSAGDANEVGATLPNAQTYQRNLFKHLSSGQGTPLRPNASMEVYFFALFNENLKPGPTSERHYGLFKPDGRQVWTELKLFGVTLYWFWSALALLLLPPRSQAGGFRCFLAERVAAAAGHGPLWGEGPGRSVAVLHSSPAGPYFLSHGRGCRSHLLKGEESGVGIRCRRRGVCAGGSSRSPRGSLASSLYATALA</sequence>
<dbReference type="InterPro" id="IPR017853">
    <property type="entry name" value="GH"/>
</dbReference>
<evidence type="ECO:0000256" key="2">
    <source>
        <dbReference type="ARBA" id="ARBA00008773"/>
    </source>
</evidence>
<evidence type="ECO:0000313" key="10">
    <source>
        <dbReference type="Proteomes" id="UP000886520"/>
    </source>
</evidence>
<gene>
    <name evidence="9" type="ORF">GOP47_0011278</name>
</gene>
<evidence type="ECO:0000313" key="9">
    <source>
        <dbReference type="EMBL" id="KAI5073265.1"/>
    </source>
</evidence>